<feature type="transmembrane region" description="Helical" evidence="6">
    <location>
        <begin position="168"/>
        <end position="185"/>
    </location>
</feature>
<keyword evidence="5 6" id="KW-0472">Membrane</keyword>
<evidence type="ECO:0000256" key="3">
    <source>
        <dbReference type="ARBA" id="ARBA00022692"/>
    </source>
</evidence>
<gene>
    <name evidence="8" type="ORF">BBI08_04455</name>
</gene>
<dbReference type="RefSeq" id="WP_008496444.1">
    <property type="nucleotide sequence ID" value="NZ_CP016537.2"/>
</dbReference>
<feature type="transmembrane region" description="Helical" evidence="6">
    <location>
        <begin position="106"/>
        <end position="133"/>
    </location>
</feature>
<sequence length="198" mass="21840">MVKSIYIRIETEATFIDNVLLIFEIFFLLLVNLAVGAVGFIPSVLITAVNIQSYGLYGGATLTFAGEIVGALLGFYLYRFGFSKADPKWMRHQFWKKLQQRSTTQVFSMVILLRLLPFMPSGLVTAGAALTLISGKAFWFASTIGKIPAVILELAAVYGVTQIAPKNVQYALFGLVLLVSIVLWLKSIKQKKPLQSAD</sequence>
<keyword evidence="3 6" id="KW-0812">Transmembrane</keyword>
<keyword evidence="9" id="KW-1185">Reference proteome</keyword>
<dbReference type="AlphaFoldDB" id="A0A1C7DNZ9"/>
<evidence type="ECO:0000256" key="1">
    <source>
        <dbReference type="ARBA" id="ARBA00004651"/>
    </source>
</evidence>
<feature type="transmembrane region" description="Helical" evidence="6">
    <location>
        <begin position="21"/>
        <end position="48"/>
    </location>
</feature>
<keyword evidence="2 6" id="KW-1003">Cell membrane</keyword>
<keyword evidence="4 6" id="KW-1133">Transmembrane helix</keyword>
<evidence type="ECO:0000256" key="5">
    <source>
        <dbReference type="ARBA" id="ARBA00023136"/>
    </source>
</evidence>
<evidence type="ECO:0000256" key="2">
    <source>
        <dbReference type="ARBA" id="ARBA00022475"/>
    </source>
</evidence>
<evidence type="ECO:0000313" key="9">
    <source>
        <dbReference type="Proteomes" id="UP000092687"/>
    </source>
</evidence>
<evidence type="ECO:0000259" key="7">
    <source>
        <dbReference type="Pfam" id="PF09335"/>
    </source>
</evidence>
<evidence type="ECO:0000256" key="4">
    <source>
        <dbReference type="ARBA" id="ARBA00022989"/>
    </source>
</evidence>
<feature type="transmembrane region" description="Helical" evidence="6">
    <location>
        <begin position="54"/>
        <end position="78"/>
    </location>
</feature>
<dbReference type="Pfam" id="PF09335">
    <property type="entry name" value="VTT_dom"/>
    <property type="match status" value="1"/>
</dbReference>
<comment type="caution">
    <text evidence="6">Lacks conserved residue(s) required for the propagation of feature annotation.</text>
</comment>
<organism evidence="8 9">
    <name type="scientific">Planococcus halocryophilus</name>
    <dbReference type="NCBI Taxonomy" id="1215089"/>
    <lineage>
        <taxon>Bacteria</taxon>
        <taxon>Bacillati</taxon>
        <taxon>Bacillota</taxon>
        <taxon>Bacilli</taxon>
        <taxon>Bacillales</taxon>
        <taxon>Caryophanaceae</taxon>
        <taxon>Planococcus</taxon>
    </lineage>
</organism>
<proteinExistence type="inferred from homology"/>
<protein>
    <recommendedName>
        <fullName evidence="6">TVP38/TMEM64 family membrane protein</fullName>
    </recommendedName>
</protein>
<dbReference type="Proteomes" id="UP000092687">
    <property type="component" value="Chromosome"/>
</dbReference>
<dbReference type="STRING" id="1215089.BBI08_04455"/>
<evidence type="ECO:0000313" key="8">
    <source>
        <dbReference type="EMBL" id="ANU13137.1"/>
    </source>
</evidence>
<dbReference type="InterPro" id="IPR032816">
    <property type="entry name" value="VTT_dom"/>
</dbReference>
<name>A0A1C7DNZ9_9BACL</name>
<dbReference type="KEGG" id="phc:BBI08_04455"/>
<dbReference type="PANTHER" id="PTHR12677">
    <property type="entry name" value="GOLGI APPARATUS MEMBRANE PROTEIN TVP38-RELATED"/>
    <property type="match status" value="1"/>
</dbReference>
<comment type="subcellular location">
    <subcellularLocation>
        <location evidence="1 6">Cell membrane</location>
        <topology evidence="1 6">Multi-pass membrane protein</topology>
    </subcellularLocation>
</comment>
<evidence type="ECO:0000256" key="6">
    <source>
        <dbReference type="RuleBase" id="RU366058"/>
    </source>
</evidence>
<dbReference type="InterPro" id="IPR015414">
    <property type="entry name" value="TMEM64"/>
</dbReference>
<dbReference type="PANTHER" id="PTHR12677:SF55">
    <property type="entry name" value="UNDECAPRENYL PHOSPHATE TRANSPORTER SAOUHSC_00901-RELATED"/>
    <property type="match status" value="1"/>
</dbReference>
<dbReference type="GO" id="GO:0005886">
    <property type="term" value="C:plasma membrane"/>
    <property type="evidence" value="ECO:0007669"/>
    <property type="project" value="UniProtKB-SubCell"/>
</dbReference>
<reference evidence="9" key="1">
    <citation type="submission" date="2016-07" db="EMBL/GenBank/DDBJ databases">
        <authorList>
            <person name="See-Too W.S."/>
        </authorList>
    </citation>
    <scope>NUCLEOTIDE SEQUENCE [LARGE SCALE GENOMIC DNA]</scope>
    <source>
        <strain evidence="9">DSM 24743</strain>
    </source>
</reference>
<feature type="domain" description="VTT" evidence="7">
    <location>
        <begin position="41"/>
        <end position="157"/>
    </location>
</feature>
<accession>A0A1C7DNZ9</accession>
<reference evidence="9" key="2">
    <citation type="submission" date="2016-10" db="EMBL/GenBank/DDBJ databases">
        <authorList>
            <person name="See-Too W.S."/>
        </authorList>
    </citation>
    <scope>NUCLEOTIDE SEQUENCE [LARGE SCALE GENOMIC DNA]</scope>
    <source>
        <strain evidence="9">DSM 24743</strain>
    </source>
</reference>
<comment type="similarity">
    <text evidence="6">Belongs to the TVP38/TMEM64 family.</text>
</comment>
<dbReference type="EMBL" id="CP016537">
    <property type="protein sequence ID" value="ANU13137.1"/>
    <property type="molecule type" value="Genomic_DNA"/>
</dbReference>